<comment type="caution">
    <text evidence="10">Lacks conserved residue(s) required for the propagation of feature annotation.</text>
</comment>
<dbReference type="EC" id="2.7.1.148" evidence="2 10"/>
<evidence type="ECO:0000313" key="13">
    <source>
        <dbReference type="EMBL" id="MFC3301300.1"/>
    </source>
</evidence>
<dbReference type="HAMAP" id="MF_00061">
    <property type="entry name" value="IspE"/>
    <property type="match status" value="1"/>
</dbReference>
<keyword evidence="14" id="KW-1185">Reference proteome</keyword>
<keyword evidence="4 10" id="KW-0808">Transferase</keyword>
<dbReference type="PIRSF" id="PIRSF010376">
    <property type="entry name" value="IspE"/>
    <property type="match status" value="1"/>
</dbReference>
<dbReference type="Proteomes" id="UP001595607">
    <property type="component" value="Unassembled WGS sequence"/>
</dbReference>
<dbReference type="NCBIfam" id="NF011202">
    <property type="entry name" value="PRK14608.1"/>
    <property type="match status" value="1"/>
</dbReference>
<proteinExistence type="inferred from homology"/>
<evidence type="ECO:0000256" key="5">
    <source>
        <dbReference type="ARBA" id="ARBA00022741"/>
    </source>
</evidence>
<dbReference type="InterPro" id="IPR020568">
    <property type="entry name" value="Ribosomal_Su5_D2-typ_SF"/>
</dbReference>
<dbReference type="EMBL" id="JBHRVA010000002">
    <property type="protein sequence ID" value="MFC3301300.1"/>
    <property type="molecule type" value="Genomic_DNA"/>
</dbReference>
<evidence type="ECO:0000259" key="12">
    <source>
        <dbReference type="Pfam" id="PF08544"/>
    </source>
</evidence>
<keyword evidence="5 10" id="KW-0547">Nucleotide-binding</keyword>
<comment type="function">
    <text evidence="10">Catalyzes the phosphorylation of the position 2 hydroxy group of 4-diphosphocytidyl-2C-methyl-D-erythritol.</text>
</comment>
<dbReference type="Gene3D" id="3.30.70.890">
    <property type="entry name" value="GHMP kinase, C-terminal domain"/>
    <property type="match status" value="1"/>
</dbReference>
<feature type="domain" description="GHMP kinase C-terminal" evidence="12">
    <location>
        <begin position="205"/>
        <end position="274"/>
    </location>
</feature>
<gene>
    <name evidence="10" type="primary">ispE</name>
    <name evidence="13" type="ORF">ACFONP_00960</name>
</gene>
<name>A0ABV7M7A7_9PROT</name>
<feature type="active site" evidence="10">
    <location>
        <position position="135"/>
    </location>
</feature>
<evidence type="ECO:0000256" key="1">
    <source>
        <dbReference type="ARBA" id="ARBA00009684"/>
    </source>
</evidence>
<dbReference type="PANTHER" id="PTHR43527">
    <property type="entry name" value="4-DIPHOSPHOCYTIDYL-2-C-METHYL-D-ERYTHRITOL KINASE, CHLOROPLASTIC"/>
    <property type="match status" value="1"/>
</dbReference>
<evidence type="ECO:0000256" key="7">
    <source>
        <dbReference type="ARBA" id="ARBA00022840"/>
    </source>
</evidence>
<reference evidence="14" key="1">
    <citation type="journal article" date="2019" name="Int. J. Syst. Evol. Microbiol.">
        <title>The Global Catalogue of Microorganisms (GCM) 10K type strain sequencing project: providing services to taxonomists for standard genome sequencing and annotation.</title>
        <authorList>
            <consortium name="The Broad Institute Genomics Platform"/>
            <consortium name="The Broad Institute Genome Sequencing Center for Infectious Disease"/>
            <person name="Wu L."/>
            <person name="Ma J."/>
        </authorList>
    </citation>
    <scope>NUCLEOTIDE SEQUENCE [LARGE SCALE GENOMIC DNA]</scope>
    <source>
        <strain evidence="14">KCTC 22245</strain>
    </source>
</reference>
<dbReference type="RefSeq" id="WP_189572042.1">
    <property type="nucleotide sequence ID" value="NZ_BMXU01000001.1"/>
</dbReference>
<protein>
    <recommendedName>
        <fullName evidence="3 10">4-diphosphocytidyl-2-C-methyl-D-erythritol kinase</fullName>
        <shortName evidence="10">CMK</shortName>
        <ecNumber evidence="2 10">2.7.1.148</ecNumber>
    </recommendedName>
    <alternativeName>
        <fullName evidence="9 10">4-(cytidine-5'-diphospho)-2-C-methyl-D-erythritol kinase</fullName>
    </alternativeName>
</protein>
<evidence type="ECO:0000259" key="11">
    <source>
        <dbReference type="Pfam" id="PF00288"/>
    </source>
</evidence>
<dbReference type="SUPFAM" id="SSF54211">
    <property type="entry name" value="Ribosomal protein S5 domain 2-like"/>
    <property type="match status" value="1"/>
</dbReference>
<evidence type="ECO:0000256" key="8">
    <source>
        <dbReference type="ARBA" id="ARBA00023229"/>
    </source>
</evidence>
<keyword evidence="6 10" id="KW-0418">Kinase</keyword>
<dbReference type="InterPro" id="IPR004424">
    <property type="entry name" value="IspE"/>
</dbReference>
<comment type="caution">
    <text evidence="13">The sequence shown here is derived from an EMBL/GenBank/DDBJ whole genome shotgun (WGS) entry which is preliminary data.</text>
</comment>
<evidence type="ECO:0000256" key="10">
    <source>
        <dbReference type="HAMAP-Rule" id="MF_00061"/>
    </source>
</evidence>
<dbReference type="Gene3D" id="3.30.230.10">
    <property type="match status" value="1"/>
</dbReference>
<evidence type="ECO:0000256" key="9">
    <source>
        <dbReference type="ARBA" id="ARBA00032554"/>
    </source>
</evidence>
<feature type="active site" evidence="10">
    <location>
        <position position="10"/>
    </location>
</feature>
<comment type="similarity">
    <text evidence="1 10">Belongs to the GHMP kinase family. IspE subfamily.</text>
</comment>
<comment type="catalytic activity">
    <reaction evidence="10">
        <text>4-CDP-2-C-methyl-D-erythritol + ATP = 4-CDP-2-C-methyl-D-erythritol 2-phosphate + ADP + H(+)</text>
        <dbReference type="Rhea" id="RHEA:18437"/>
        <dbReference type="ChEBI" id="CHEBI:15378"/>
        <dbReference type="ChEBI" id="CHEBI:30616"/>
        <dbReference type="ChEBI" id="CHEBI:57823"/>
        <dbReference type="ChEBI" id="CHEBI:57919"/>
        <dbReference type="ChEBI" id="CHEBI:456216"/>
        <dbReference type="EC" id="2.7.1.148"/>
    </reaction>
</comment>
<dbReference type="InterPro" id="IPR036554">
    <property type="entry name" value="GHMP_kinase_C_sf"/>
</dbReference>
<keyword evidence="8 10" id="KW-0414">Isoprene biosynthesis</keyword>
<sequence length="285" mass="29958">MTPAIFAPVKINLALHVGPLRADGYHPVDTLCVFPMIGDVISYEPEAQAGIDFGGTFGADLSNEDPQTNLLWRAFRLLDLEPQGRFFLQKETPIASGIGAGTADGVAAMLLLNEVLGLGFDARQLERRALGLGADGPVCMAGQIHGGGILRARGIGEKVEHLGRCEPKAIVLANPGVPVSTGAVFSRFDSDGPEPLEEVRITGRDVSLLQRANGNDLFQPAVSLAPEIADLLDVMTGQPGTETAAMSGSGATCFAIHASRASAVRATRDLQARGYWAESSFILPG</sequence>
<organism evidence="13 14">
    <name type="scientific">Parvularcula lutaonensis</name>
    <dbReference type="NCBI Taxonomy" id="491923"/>
    <lineage>
        <taxon>Bacteria</taxon>
        <taxon>Pseudomonadati</taxon>
        <taxon>Pseudomonadota</taxon>
        <taxon>Alphaproteobacteria</taxon>
        <taxon>Parvularculales</taxon>
        <taxon>Parvularculaceae</taxon>
        <taxon>Parvularcula</taxon>
    </lineage>
</organism>
<dbReference type="GO" id="GO:0050515">
    <property type="term" value="F:4-(cytidine 5'-diphospho)-2-C-methyl-D-erythritol kinase activity"/>
    <property type="evidence" value="ECO:0007669"/>
    <property type="project" value="UniProtKB-EC"/>
</dbReference>
<dbReference type="PANTHER" id="PTHR43527:SF2">
    <property type="entry name" value="4-DIPHOSPHOCYTIDYL-2-C-METHYL-D-ERYTHRITOL KINASE, CHLOROPLASTIC"/>
    <property type="match status" value="1"/>
</dbReference>
<dbReference type="InterPro" id="IPR006204">
    <property type="entry name" value="GHMP_kinase_N_dom"/>
</dbReference>
<dbReference type="InterPro" id="IPR014721">
    <property type="entry name" value="Ribsml_uS5_D2-typ_fold_subgr"/>
</dbReference>
<keyword evidence="7 10" id="KW-0067">ATP-binding</keyword>
<evidence type="ECO:0000256" key="4">
    <source>
        <dbReference type="ARBA" id="ARBA00022679"/>
    </source>
</evidence>
<evidence type="ECO:0000256" key="3">
    <source>
        <dbReference type="ARBA" id="ARBA00017473"/>
    </source>
</evidence>
<evidence type="ECO:0000256" key="6">
    <source>
        <dbReference type="ARBA" id="ARBA00022777"/>
    </source>
</evidence>
<dbReference type="SUPFAM" id="SSF55060">
    <property type="entry name" value="GHMP Kinase, C-terminal domain"/>
    <property type="match status" value="1"/>
</dbReference>
<evidence type="ECO:0000313" key="14">
    <source>
        <dbReference type="Proteomes" id="UP001595607"/>
    </source>
</evidence>
<dbReference type="Pfam" id="PF00288">
    <property type="entry name" value="GHMP_kinases_N"/>
    <property type="match status" value="1"/>
</dbReference>
<dbReference type="InterPro" id="IPR013750">
    <property type="entry name" value="GHMP_kinase_C_dom"/>
</dbReference>
<comment type="pathway">
    <text evidence="10">Isoprenoid biosynthesis; isopentenyl diphosphate biosynthesis via DXP pathway; isopentenyl diphosphate from 1-deoxy-D-xylulose 5-phosphate: step 3/6.</text>
</comment>
<dbReference type="Pfam" id="PF08544">
    <property type="entry name" value="GHMP_kinases_C"/>
    <property type="match status" value="1"/>
</dbReference>
<feature type="domain" description="GHMP kinase N-terminal" evidence="11">
    <location>
        <begin position="69"/>
        <end position="142"/>
    </location>
</feature>
<evidence type="ECO:0000256" key="2">
    <source>
        <dbReference type="ARBA" id="ARBA00012052"/>
    </source>
</evidence>
<accession>A0ABV7M7A7</accession>